<evidence type="ECO:0000313" key="1">
    <source>
        <dbReference type="EMBL" id="SDM51299.1"/>
    </source>
</evidence>
<dbReference type="Proteomes" id="UP000187651">
    <property type="component" value="Unassembled WGS sequence"/>
</dbReference>
<keyword evidence="2" id="KW-1185">Reference proteome</keyword>
<proteinExistence type="predicted"/>
<dbReference type="AlphaFoldDB" id="A0A1G9TU95"/>
<reference evidence="2" key="1">
    <citation type="submission" date="2016-10" db="EMBL/GenBank/DDBJ databases">
        <authorList>
            <person name="Varghese N."/>
            <person name="Submissions S."/>
        </authorList>
    </citation>
    <scope>NUCLEOTIDE SEQUENCE [LARGE SCALE GENOMIC DNA]</scope>
    <source>
        <strain evidence="2">M83</strain>
    </source>
</reference>
<dbReference type="EMBL" id="FNHZ01000001">
    <property type="protein sequence ID" value="SDM51299.1"/>
    <property type="molecule type" value="Genomic_DNA"/>
</dbReference>
<accession>A0A1G9TU95</accession>
<protein>
    <submittedName>
        <fullName evidence="1">Uncharacterized protein</fullName>
    </submittedName>
</protein>
<dbReference type="RefSeq" id="WP_155885904.1">
    <property type="nucleotide sequence ID" value="NZ_FNHZ01000001.1"/>
</dbReference>
<evidence type="ECO:0000313" key="2">
    <source>
        <dbReference type="Proteomes" id="UP000187651"/>
    </source>
</evidence>
<sequence length="53" mass="6263">MERVKYNKVEVRHGDSPKLFPVYEIYLDGVIVTKVSSQVEAEEMVSRWSEIYK</sequence>
<name>A0A1G9TU95_9FIRM</name>
<gene>
    <name evidence="1" type="ORF">SAMN05216544_0499</name>
</gene>
<organism evidence="1 2">
    <name type="scientific">Lachnospira pectinoschiza</name>
    <dbReference type="NCBI Taxonomy" id="28052"/>
    <lineage>
        <taxon>Bacteria</taxon>
        <taxon>Bacillati</taxon>
        <taxon>Bacillota</taxon>
        <taxon>Clostridia</taxon>
        <taxon>Lachnospirales</taxon>
        <taxon>Lachnospiraceae</taxon>
        <taxon>Lachnospira</taxon>
    </lineage>
</organism>